<dbReference type="RefSeq" id="WP_022112729.1">
    <property type="nucleotide sequence ID" value="NZ_CABIYH010000007.1"/>
</dbReference>
<dbReference type="AlphaFoldDB" id="A0A173SM08"/>
<reference evidence="2 3" key="1">
    <citation type="submission" date="2015-09" db="EMBL/GenBank/DDBJ databases">
        <authorList>
            <consortium name="Pathogen Informatics"/>
        </authorList>
    </citation>
    <scope>NUCLEOTIDE SEQUENCE [LARGE SCALE GENOMIC DNA]</scope>
    <source>
        <strain evidence="2 3">2789STDY5834960</strain>
    </source>
</reference>
<evidence type="ECO:0000313" key="3">
    <source>
        <dbReference type="Proteomes" id="UP000095350"/>
    </source>
</evidence>
<evidence type="ECO:0000313" key="2">
    <source>
        <dbReference type="EMBL" id="CUM91492.1"/>
    </source>
</evidence>
<dbReference type="PaxDb" id="166486-ERS852572_01071"/>
<evidence type="ECO:0000256" key="1">
    <source>
        <dbReference type="SAM" id="Phobius"/>
    </source>
</evidence>
<gene>
    <name evidence="2" type="ORF">ERS852572_01071</name>
</gene>
<accession>A0A173SM08</accession>
<proteinExistence type="predicted"/>
<dbReference type="STRING" id="166486.ERS852572_01071"/>
<organism evidence="2 3">
    <name type="scientific">Roseburia intestinalis</name>
    <dbReference type="NCBI Taxonomy" id="166486"/>
    <lineage>
        <taxon>Bacteria</taxon>
        <taxon>Bacillati</taxon>
        <taxon>Bacillota</taxon>
        <taxon>Clostridia</taxon>
        <taxon>Lachnospirales</taxon>
        <taxon>Lachnospiraceae</taxon>
        <taxon>Roseburia</taxon>
    </lineage>
</organism>
<keyword evidence="1" id="KW-0472">Membrane</keyword>
<name>A0A173SM08_9FIRM</name>
<keyword evidence="1" id="KW-1133">Transmembrane helix</keyword>
<protein>
    <submittedName>
        <fullName evidence="2">Uncharacterized protein</fullName>
    </submittedName>
</protein>
<dbReference type="EMBL" id="CYXZ01000007">
    <property type="protein sequence ID" value="CUM91492.1"/>
    <property type="molecule type" value="Genomic_DNA"/>
</dbReference>
<dbReference type="Proteomes" id="UP000095350">
    <property type="component" value="Unassembled WGS sequence"/>
</dbReference>
<feature type="transmembrane region" description="Helical" evidence="1">
    <location>
        <begin position="40"/>
        <end position="57"/>
    </location>
</feature>
<keyword evidence="1" id="KW-0812">Transmembrane</keyword>
<sequence>MLLIRMVLLLTGLLMTVVPGACTRKDQRGDLNAEKRIRQIGIWFVAAAVIWIITAKFF</sequence>